<comment type="caution">
    <text evidence="1">The sequence shown here is derived from an EMBL/GenBank/DDBJ whole genome shotgun (WGS) entry which is preliminary data.</text>
</comment>
<gene>
    <name evidence="1" type="ORF">PDIP_55460</name>
</gene>
<dbReference type="InterPro" id="IPR011009">
    <property type="entry name" value="Kinase-like_dom_sf"/>
</dbReference>
<evidence type="ECO:0000313" key="2">
    <source>
        <dbReference type="Proteomes" id="UP000009886"/>
    </source>
</evidence>
<proteinExistence type="predicted"/>
<sequence>MADLRSPSEPRVFPSSGWDAIDPSLKFEEESIPNYKPKAFYPVHIGEVFNHLYQVVGKLGHGSSATVWLCRDLL</sequence>
<organism evidence="1 2">
    <name type="scientific">Penicillium digitatum (strain Pd1 / CECT 20795)</name>
    <name type="common">Green mold</name>
    <dbReference type="NCBI Taxonomy" id="1170230"/>
    <lineage>
        <taxon>Eukaryota</taxon>
        <taxon>Fungi</taxon>
        <taxon>Dikarya</taxon>
        <taxon>Ascomycota</taxon>
        <taxon>Pezizomycotina</taxon>
        <taxon>Eurotiomycetes</taxon>
        <taxon>Eurotiomycetidae</taxon>
        <taxon>Eurotiales</taxon>
        <taxon>Aspergillaceae</taxon>
        <taxon>Penicillium</taxon>
    </lineage>
</organism>
<dbReference type="VEuPathDB" id="FungiDB:PDIP_55460"/>
<dbReference type="KEGG" id="pdp:PDIP_55460"/>
<evidence type="ECO:0008006" key="3">
    <source>
        <dbReference type="Google" id="ProtNLM"/>
    </source>
</evidence>
<name>K9GED2_PEND1</name>
<accession>K9GED2</accession>
<dbReference type="Gene3D" id="3.30.200.20">
    <property type="entry name" value="Phosphorylase Kinase, domain 1"/>
    <property type="match status" value="1"/>
</dbReference>
<dbReference type="HOGENOM" id="CLU_174236_0_0_1"/>
<dbReference type="SUPFAM" id="SSF56112">
    <property type="entry name" value="Protein kinase-like (PK-like)"/>
    <property type="match status" value="1"/>
</dbReference>
<evidence type="ECO:0000313" key="1">
    <source>
        <dbReference type="EMBL" id="EKV11656.1"/>
    </source>
</evidence>
<protein>
    <recommendedName>
        <fullName evidence="3">Protein kinase domain-containing protein</fullName>
    </recommendedName>
</protein>
<dbReference type="OrthoDB" id="5979581at2759"/>
<dbReference type="EMBL" id="AKCU01000375">
    <property type="protein sequence ID" value="EKV11656.1"/>
    <property type="molecule type" value="Genomic_DNA"/>
</dbReference>
<dbReference type="Proteomes" id="UP000009886">
    <property type="component" value="Unassembled WGS sequence"/>
</dbReference>
<reference evidence="2" key="1">
    <citation type="journal article" date="2012" name="BMC Genomics">
        <title>Genome sequence of the necrotrophic fungus Penicillium digitatum, the main postharvest pathogen of citrus.</title>
        <authorList>
            <person name="Marcet-Houben M."/>
            <person name="Ballester A.-R."/>
            <person name="de la Fuente B."/>
            <person name="Harries E."/>
            <person name="Marcos J.F."/>
            <person name="Gonzalez-Candelas L."/>
            <person name="Gabaldon T."/>
        </authorList>
    </citation>
    <scope>NUCLEOTIDE SEQUENCE [LARGE SCALE GENOMIC DNA]</scope>
    <source>
        <strain evidence="2">Pd1 / CECT 20795</strain>
    </source>
</reference>
<dbReference type="AlphaFoldDB" id="K9GED2"/>